<dbReference type="Proteomes" id="UP001589814">
    <property type="component" value="Unassembled WGS sequence"/>
</dbReference>
<feature type="compositionally biased region" description="Basic and acidic residues" evidence="1">
    <location>
        <begin position="153"/>
        <end position="162"/>
    </location>
</feature>
<evidence type="ECO:0000313" key="4">
    <source>
        <dbReference type="Proteomes" id="UP001589814"/>
    </source>
</evidence>
<dbReference type="EMBL" id="JBHLVX010000043">
    <property type="protein sequence ID" value="MFC0268552.1"/>
    <property type="molecule type" value="Genomic_DNA"/>
</dbReference>
<dbReference type="RefSeq" id="WP_019950160.1">
    <property type="nucleotide sequence ID" value="NZ_JBHLVX010000043.1"/>
</dbReference>
<keyword evidence="4" id="KW-1185">Reference proteome</keyword>
<dbReference type="NCBIfam" id="TIGR01610">
    <property type="entry name" value="phage_O_Nterm"/>
    <property type="match status" value="1"/>
</dbReference>
<name>A0ABV6G4G8_9GAMM</name>
<dbReference type="InterPro" id="IPR006497">
    <property type="entry name" value="Phage_lambda_VrpO_N"/>
</dbReference>
<gene>
    <name evidence="3" type="ORF">ACFFHW_11275</name>
</gene>
<comment type="caution">
    <text evidence="3">The sequence shown here is derived from an EMBL/GenBank/DDBJ whole genome shotgun (WGS) entry which is preliminary data.</text>
</comment>
<evidence type="ECO:0000256" key="1">
    <source>
        <dbReference type="SAM" id="MobiDB-lite"/>
    </source>
</evidence>
<evidence type="ECO:0000259" key="2">
    <source>
        <dbReference type="Pfam" id="PF04492"/>
    </source>
</evidence>
<protein>
    <submittedName>
        <fullName evidence="3">Replication protein</fullName>
    </submittedName>
</protein>
<feature type="compositionally biased region" description="Basic and acidic residues" evidence="1">
    <location>
        <begin position="118"/>
        <end position="146"/>
    </location>
</feature>
<dbReference type="InterPro" id="IPR036388">
    <property type="entry name" value="WH-like_DNA-bd_sf"/>
</dbReference>
<dbReference type="Pfam" id="PF04492">
    <property type="entry name" value="Phage_rep_O"/>
    <property type="match status" value="1"/>
</dbReference>
<feature type="region of interest" description="Disordered" evidence="1">
    <location>
        <begin position="107"/>
        <end position="178"/>
    </location>
</feature>
<dbReference type="Gene3D" id="1.10.10.10">
    <property type="entry name" value="Winged helix-like DNA-binding domain superfamily/Winged helix DNA-binding domain"/>
    <property type="match status" value="1"/>
</dbReference>
<feature type="region of interest" description="Disordered" evidence="1">
    <location>
        <begin position="276"/>
        <end position="299"/>
    </location>
</feature>
<accession>A0ABV6G4G8</accession>
<sequence>MEDGYTRIANELFELVMAAPFTLREMRVVLAVIRFTYGWNRKQARVTGGILAELTGMPATNASRTLSTLVSKKVIVRHGGSRSPVSLNKHSDEWKIGRLERSFPEPKNAECDQFVGGDSKRSQSDRFGHTECDQNSHASKDMKDKPPLPSVEGEGRKPEKPARKSSPKSKSTELDLSQLPAEVSAEAVQGFIDHRQALKKPLTQRALDLNVKQALQAAAQIPGLTPDMALDETVLAGWQGVKADWLARRLSHQQRQGGGMNYAERLHAKNQQAIREAVERRNTAPSPSDDLLNTEGGHW</sequence>
<evidence type="ECO:0000313" key="3">
    <source>
        <dbReference type="EMBL" id="MFC0268552.1"/>
    </source>
</evidence>
<organism evidence="3 4">
    <name type="scientific">Kushneria aurantia</name>
    <dbReference type="NCBI Taxonomy" id="504092"/>
    <lineage>
        <taxon>Bacteria</taxon>
        <taxon>Pseudomonadati</taxon>
        <taxon>Pseudomonadota</taxon>
        <taxon>Gammaproteobacteria</taxon>
        <taxon>Oceanospirillales</taxon>
        <taxon>Halomonadaceae</taxon>
        <taxon>Kushneria</taxon>
    </lineage>
</organism>
<proteinExistence type="predicted"/>
<reference evidence="3 4" key="1">
    <citation type="submission" date="2024-09" db="EMBL/GenBank/DDBJ databases">
        <authorList>
            <person name="Sun Q."/>
            <person name="Mori K."/>
        </authorList>
    </citation>
    <scope>NUCLEOTIDE SEQUENCE [LARGE SCALE GENOMIC DNA]</scope>
    <source>
        <strain evidence="3 4">CCM 7415</strain>
    </source>
</reference>
<feature type="domain" description="Bacteriophage lambda Replication protein O N-terminal" evidence="2">
    <location>
        <begin position="2"/>
        <end position="94"/>
    </location>
</feature>